<dbReference type="EMBL" id="AP024443">
    <property type="protein sequence ID" value="BCS18912.1"/>
    <property type="molecule type" value="Genomic_DNA"/>
</dbReference>
<dbReference type="InterPro" id="IPR035940">
    <property type="entry name" value="CAP_sf"/>
</dbReference>
<sequence length="283" mass="30756">MRIPTLPDHHHHHHVPGLQLVLYSLLITLLLPISTSAFETTIIVTITATATATTTTTTTTTNPQIPQDRSYTSASQFKSSTLSTTNAYRTAHNASSLVWNETLASFANQWAKTCLWKHSGGPYGENLAFGYTNASGAIQAWGEEASMYNFNKPTGFSEETGHFTQLVWKGTREVGCAAVDCGLTDPDGDGEKKWSRAQGWYVVCEYMPGGNVVGANDDLEYFRTNVQEGSEDVDVDTDSDSDSESSGDDDGPMWSGDGGGLLRLSSKGIGWWIGIVVYMFNSI</sequence>
<keyword evidence="2" id="KW-1133">Transmembrane helix</keyword>
<dbReference type="InterPro" id="IPR014044">
    <property type="entry name" value="CAP_dom"/>
</dbReference>
<feature type="domain" description="SCP" evidence="3">
    <location>
        <begin position="76"/>
        <end position="214"/>
    </location>
</feature>
<feature type="compositionally biased region" description="Polar residues" evidence="1">
    <location>
        <begin position="62"/>
        <end position="72"/>
    </location>
</feature>
<dbReference type="RefSeq" id="XP_041551106.1">
    <property type="nucleotide sequence ID" value="XM_041697864.1"/>
</dbReference>
<dbReference type="PRINTS" id="PR00837">
    <property type="entry name" value="V5TPXLIKE"/>
</dbReference>
<reference evidence="4" key="1">
    <citation type="submission" date="2021-01" db="EMBL/GenBank/DDBJ databases">
        <authorList>
            <consortium name="Aspergillus puulaauensis MK2 genome sequencing consortium"/>
            <person name="Kazuki M."/>
            <person name="Futagami T."/>
        </authorList>
    </citation>
    <scope>NUCLEOTIDE SEQUENCE</scope>
    <source>
        <strain evidence="4">MK2</strain>
    </source>
</reference>
<protein>
    <recommendedName>
        <fullName evidence="3">SCP domain-containing protein</fullName>
    </recommendedName>
</protein>
<dbReference type="PROSITE" id="PS01009">
    <property type="entry name" value="CRISP_1"/>
    <property type="match status" value="1"/>
</dbReference>
<feature type="region of interest" description="Disordered" evidence="1">
    <location>
        <begin position="227"/>
        <end position="256"/>
    </location>
</feature>
<proteinExistence type="predicted"/>
<evidence type="ECO:0000313" key="5">
    <source>
        <dbReference type="Proteomes" id="UP000654913"/>
    </source>
</evidence>
<dbReference type="Gene3D" id="3.40.33.10">
    <property type="entry name" value="CAP"/>
    <property type="match status" value="1"/>
</dbReference>
<dbReference type="AlphaFoldDB" id="A0A7R8AHX6"/>
<reference evidence="4" key="2">
    <citation type="submission" date="2021-02" db="EMBL/GenBank/DDBJ databases">
        <title>Aspergillus puulaauensis MK2 genome sequence.</title>
        <authorList>
            <person name="Futagami T."/>
            <person name="Mori K."/>
            <person name="Kadooka C."/>
            <person name="Tanaka T."/>
        </authorList>
    </citation>
    <scope>NUCLEOTIDE SEQUENCE</scope>
    <source>
        <strain evidence="4">MK2</strain>
    </source>
</reference>
<dbReference type="GeneID" id="64968917"/>
<name>A0A7R8AHX6_9EURO</name>
<dbReference type="PANTHER" id="PTHR10334">
    <property type="entry name" value="CYSTEINE-RICH SECRETORY PROTEIN-RELATED"/>
    <property type="match status" value="1"/>
</dbReference>
<dbReference type="Pfam" id="PF00188">
    <property type="entry name" value="CAP"/>
    <property type="match status" value="1"/>
</dbReference>
<keyword evidence="2" id="KW-0472">Membrane</keyword>
<organism evidence="4 5">
    <name type="scientific">Aspergillus puulaauensis</name>
    <dbReference type="NCBI Taxonomy" id="1220207"/>
    <lineage>
        <taxon>Eukaryota</taxon>
        <taxon>Fungi</taxon>
        <taxon>Dikarya</taxon>
        <taxon>Ascomycota</taxon>
        <taxon>Pezizomycotina</taxon>
        <taxon>Eurotiomycetes</taxon>
        <taxon>Eurotiomycetidae</taxon>
        <taxon>Eurotiales</taxon>
        <taxon>Aspergillaceae</taxon>
        <taxon>Aspergillus</taxon>
    </lineage>
</organism>
<accession>A0A7R8AHX6</accession>
<dbReference type="KEGG" id="apuu:APUU_11740A"/>
<gene>
    <name evidence="4" type="ORF">APUU_11740A</name>
</gene>
<dbReference type="InterPro" id="IPR001283">
    <property type="entry name" value="CRISP-related"/>
</dbReference>
<evidence type="ECO:0000313" key="4">
    <source>
        <dbReference type="EMBL" id="BCS18912.1"/>
    </source>
</evidence>
<dbReference type="FunFam" id="3.40.33.10:FF:000031">
    <property type="entry name" value="Extracellular SCP domain-containing protein Pry1"/>
    <property type="match status" value="1"/>
</dbReference>
<keyword evidence="5" id="KW-1185">Reference proteome</keyword>
<feature type="transmembrane region" description="Helical" evidence="2">
    <location>
        <begin position="20"/>
        <end position="38"/>
    </location>
</feature>
<evidence type="ECO:0000259" key="3">
    <source>
        <dbReference type="SMART" id="SM00198"/>
    </source>
</evidence>
<evidence type="ECO:0000256" key="2">
    <source>
        <dbReference type="SAM" id="Phobius"/>
    </source>
</evidence>
<dbReference type="SMART" id="SM00198">
    <property type="entry name" value="SCP"/>
    <property type="match status" value="1"/>
</dbReference>
<dbReference type="Proteomes" id="UP000654913">
    <property type="component" value="Chromosome 1"/>
</dbReference>
<dbReference type="OrthoDB" id="337038at2759"/>
<dbReference type="InterPro" id="IPR018244">
    <property type="entry name" value="Allrgn_V5/Tpx1_CS"/>
</dbReference>
<feature type="compositionally biased region" description="Acidic residues" evidence="1">
    <location>
        <begin position="229"/>
        <end position="251"/>
    </location>
</feature>
<evidence type="ECO:0000256" key="1">
    <source>
        <dbReference type="SAM" id="MobiDB-lite"/>
    </source>
</evidence>
<dbReference type="SUPFAM" id="SSF55797">
    <property type="entry name" value="PR-1-like"/>
    <property type="match status" value="1"/>
</dbReference>
<feature type="region of interest" description="Disordered" evidence="1">
    <location>
        <begin position="53"/>
        <end position="72"/>
    </location>
</feature>
<keyword evidence="2" id="KW-0812">Transmembrane</keyword>
<dbReference type="GO" id="GO:0005576">
    <property type="term" value="C:extracellular region"/>
    <property type="evidence" value="ECO:0007669"/>
    <property type="project" value="InterPro"/>
</dbReference>